<keyword evidence="2" id="KW-1185">Reference proteome</keyword>
<reference evidence="1 2" key="1">
    <citation type="submission" date="2024-02" db="EMBL/GenBank/DDBJ databases">
        <authorList>
            <person name="Daric V."/>
            <person name="Darras S."/>
        </authorList>
    </citation>
    <scope>NUCLEOTIDE SEQUENCE [LARGE SCALE GENOMIC DNA]</scope>
</reference>
<accession>A0ABP0FSV2</accession>
<name>A0ABP0FSV2_CLALP</name>
<protein>
    <submittedName>
        <fullName evidence="1">Uncharacterized protein</fullName>
    </submittedName>
</protein>
<sequence>MANTPRKIWETLITPTGNRRRRFGALGVKSAPNSKLHCARLLWKPVIARMVRIVIMLTVKRKKESQFLQCPDIRHRYENGGSMETASMVLRVILPTEQ</sequence>
<evidence type="ECO:0000313" key="2">
    <source>
        <dbReference type="Proteomes" id="UP001642483"/>
    </source>
</evidence>
<dbReference type="EMBL" id="CAWYQH010000079">
    <property type="protein sequence ID" value="CAK8681033.1"/>
    <property type="molecule type" value="Genomic_DNA"/>
</dbReference>
<comment type="caution">
    <text evidence="1">The sequence shown here is derived from an EMBL/GenBank/DDBJ whole genome shotgun (WGS) entry which is preliminary data.</text>
</comment>
<proteinExistence type="predicted"/>
<evidence type="ECO:0000313" key="1">
    <source>
        <dbReference type="EMBL" id="CAK8681033.1"/>
    </source>
</evidence>
<dbReference type="Proteomes" id="UP001642483">
    <property type="component" value="Unassembled WGS sequence"/>
</dbReference>
<gene>
    <name evidence="1" type="ORF">CVLEPA_LOCUS11270</name>
</gene>
<organism evidence="1 2">
    <name type="scientific">Clavelina lepadiformis</name>
    <name type="common">Light-bulb sea squirt</name>
    <name type="synonym">Ascidia lepadiformis</name>
    <dbReference type="NCBI Taxonomy" id="159417"/>
    <lineage>
        <taxon>Eukaryota</taxon>
        <taxon>Metazoa</taxon>
        <taxon>Chordata</taxon>
        <taxon>Tunicata</taxon>
        <taxon>Ascidiacea</taxon>
        <taxon>Aplousobranchia</taxon>
        <taxon>Clavelinidae</taxon>
        <taxon>Clavelina</taxon>
    </lineage>
</organism>